<accession>A0A381UGH1</accession>
<protein>
    <submittedName>
        <fullName evidence="1">Uncharacterized protein</fullName>
    </submittedName>
</protein>
<reference evidence="1" key="1">
    <citation type="submission" date="2018-05" db="EMBL/GenBank/DDBJ databases">
        <authorList>
            <person name="Lanie J.A."/>
            <person name="Ng W.-L."/>
            <person name="Kazmierczak K.M."/>
            <person name="Andrzejewski T.M."/>
            <person name="Davidsen T.M."/>
            <person name="Wayne K.J."/>
            <person name="Tettelin H."/>
            <person name="Glass J.I."/>
            <person name="Rusch D."/>
            <person name="Podicherti R."/>
            <person name="Tsui H.-C.T."/>
            <person name="Winkler M.E."/>
        </authorList>
    </citation>
    <scope>NUCLEOTIDE SEQUENCE</scope>
</reference>
<sequence>MNKTNTTHQQKLMKEKFIEVFNLKLMEFFKKIIIMFPNNKDFKSMRAQLRLLVTNSPNSPSEYFYKHVNLKYSTFILERDDTFFINLDLSGTPFASLNYLKNVWAATDDKTKNAMWDYVILLTKLSQKVNLTL</sequence>
<proteinExistence type="predicted"/>
<organism evidence="1">
    <name type="scientific">marine metagenome</name>
    <dbReference type="NCBI Taxonomy" id="408172"/>
    <lineage>
        <taxon>unclassified sequences</taxon>
        <taxon>metagenomes</taxon>
        <taxon>ecological metagenomes</taxon>
    </lineage>
</organism>
<dbReference type="AlphaFoldDB" id="A0A381UGH1"/>
<gene>
    <name evidence="1" type="ORF">METZ01_LOCUS79281</name>
</gene>
<dbReference type="EMBL" id="UINC01006254">
    <property type="protein sequence ID" value="SVA26427.1"/>
    <property type="molecule type" value="Genomic_DNA"/>
</dbReference>
<evidence type="ECO:0000313" key="1">
    <source>
        <dbReference type="EMBL" id="SVA26427.1"/>
    </source>
</evidence>
<name>A0A381UGH1_9ZZZZ</name>